<reference evidence="1 2" key="1">
    <citation type="submission" date="2011-03" db="EMBL/GenBank/DDBJ databases">
        <title>The complete genome of Archaeoglobus veneficus SNP6.</title>
        <authorList>
            <consortium name="US DOE Joint Genome Institute (JGI-PGF)"/>
            <person name="Lucas S."/>
            <person name="Copeland A."/>
            <person name="Lapidus A."/>
            <person name="Bruce D."/>
            <person name="Goodwin L."/>
            <person name="Pitluck S."/>
            <person name="Kyrpides N."/>
            <person name="Mavromatis K."/>
            <person name="Pagani I."/>
            <person name="Ivanova N."/>
            <person name="Mikhailova N."/>
            <person name="Lu M."/>
            <person name="Detter J.C."/>
            <person name="Tapia R."/>
            <person name="Han C."/>
            <person name="Land M."/>
            <person name="Hauser L."/>
            <person name="Markowitz V."/>
            <person name="Cheng J.-F."/>
            <person name="Hugenholtz P."/>
            <person name="Woyke T."/>
            <person name="Wu D."/>
            <person name="Spring S."/>
            <person name="Brambilla E."/>
            <person name="Klenk H.-P."/>
            <person name="Eisen J.A."/>
        </authorList>
    </citation>
    <scope>NUCLEOTIDE SEQUENCE [LARGE SCALE GENOMIC DNA]</scope>
    <source>
        <strain>SNP6</strain>
    </source>
</reference>
<dbReference type="Proteomes" id="UP000008136">
    <property type="component" value="Chromosome"/>
</dbReference>
<protein>
    <recommendedName>
        <fullName evidence="3">CRISPR-associated exonuclease Cas4</fullName>
    </recommendedName>
</protein>
<keyword evidence="2" id="KW-1185">Reference proteome</keyword>
<accession>F2KQ34</accession>
<evidence type="ECO:0008006" key="3">
    <source>
        <dbReference type="Google" id="ProtNLM"/>
    </source>
</evidence>
<dbReference type="EMBL" id="CP002588">
    <property type="protein sequence ID" value="AEA47637.1"/>
    <property type="molecule type" value="Genomic_DNA"/>
</dbReference>
<evidence type="ECO:0000313" key="1">
    <source>
        <dbReference type="EMBL" id="AEA47637.1"/>
    </source>
</evidence>
<dbReference type="eggNOG" id="arCOG00786">
    <property type="taxonomic scope" value="Archaea"/>
</dbReference>
<dbReference type="STRING" id="693661.Arcve_1637"/>
<organism evidence="1 2">
    <name type="scientific">Archaeoglobus veneficus (strain DSM 11195 / SNP6)</name>
    <dbReference type="NCBI Taxonomy" id="693661"/>
    <lineage>
        <taxon>Archaea</taxon>
        <taxon>Methanobacteriati</taxon>
        <taxon>Methanobacteriota</taxon>
        <taxon>Archaeoglobi</taxon>
        <taxon>Archaeoglobales</taxon>
        <taxon>Archaeoglobaceae</taxon>
        <taxon>Archaeoglobus</taxon>
    </lineage>
</organism>
<dbReference type="KEGG" id="ave:Arcve_1637"/>
<gene>
    <name evidence="1" type="ordered locus">Arcve_1637</name>
</gene>
<dbReference type="HOGENOM" id="CLU_1485832_0_0_2"/>
<name>F2KQ34_ARCVS</name>
<sequence length="168" mass="19706">MRWSYFSYFMPAKLDRKLMEKGRRAEEVVEKKLSHLGLRRARNRELYFRNYTLVGRPDFVTRDFVVEVKSSVAQQYLLPNLAQLNLYMLMEGKKLGLLVFAGNGMDKMKIIYTSFSRSIIRQTIAYFDALWGYIREGVIPEIVFEVAQPVCRSCSFARLCGVKGYKRF</sequence>
<dbReference type="Gene3D" id="3.90.320.10">
    <property type="match status" value="1"/>
</dbReference>
<evidence type="ECO:0000313" key="2">
    <source>
        <dbReference type="Proteomes" id="UP000008136"/>
    </source>
</evidence>
<proteinExistence type="predicted"/>
<dbReference type="InterPro" id="IPR011604">
    <property type="entry name" value="PDDEXK-like_dom_sf"/>
</dbReference>
<dbReference type="AlphaFoldDB" id="F2KQ34"/>